<dbReference type="AlphaFoldDB" id="A0A328F8Q8"/>
<reference evidence="1 2" key="1">
    <citation type="submission" date="2018-06" db="EMBL/GenBank/DDBJ databases">
        <title>Complete Genome Sequence of Desulfobacter hydrogenophilus (DSM3380).</title>
        <authorList>
            <person name="Marietou A."/>
            <person name="Schreiber L."/>
            <person name="Marshall I."/>
            <person name="Jorgensen B."/>
        </authorList>
    </citation>
    <scope>NUCLEOTIDE SEQUENCE [LARGE SCALE GENOMIC DNA]</scope>
    <source>
        <strain evidence="1 2">DSM 3380</strain>
    </source>
</reference>
<organism evidence="1 2">
    <name type="scientific">Desulfobacter hydrogenophilus</name>
    <dbReference type="NCBI Taxonomy" id="2291"/>
    <lineage>
        <taxon>Bacteria</taxon>
        <taxon>Pseudomonadati</taxon>
        <taxon>Thermodesulfobacteriota</taxon>
        <taxon>Desulfobacteria</taxon>
        <taxon>Desulfobacterales</taxon>
        <taxon>Desulfobacteraceae</taxon>
        <taxon>Desulfobacter</taxon>
    </lineage>
</organism>
<gene>
    <name evidence="1" type="ORF">DO021_15400</name>
</gene>
<accession>A0A328F8Q8</accession>
<evidence type="ECO:0000313" key="2">
    <source>
        <dbReference type="Proteomes" id="UP000248798"/>
    </source>
</evidence>
<sequence length="88" mass="10468">MQEDKKKFCPPLLSLKQVIIDESAKSPNPNISLSNRKNKRLRRSLDKNSFFELFFRLRLFNLEDTSFYRRTASAATDEFFFVFSGYLF</sequence>
<protein>
    <submittedName>
        <fullName evidence="1">Uncharacterized protein</fullName>
    </submittedName>
</protein>
<dbReference type="EMBL" id="QLNI01000032">
    <property type="protein sequence ID" value="RAM01074.1"/>
    <property type="molecule type" value="Genomic_DNA"/>
</dbReference>
<name>A0A328F8Q8_9BACT</name>
<evidence type="ECO:0000313" key="1">
    <source>
        <dbReference type="EMBL" id="RAM01074.1"/>
    </source>
</evidence>
<proteinExistence type="predicted"/>
<dbReference type="Proteomes" id="UP000248798">
    <property type="component" value="Unassembled WGS sequence"/>
</dbReference>
<comment type="caution">
    <text evidence="1">The sequence shown here is derived from an EMBL/GenBank/DDBJ whole genome shotgun (WGS) entry which is preliminary data.</text>
</comment>